<keyword evidence="12" id="KW-0670">Pyruvate</keyword>
<dbReference type="AlphaFoldDB" id="A0A6L2LXP4"/>
<evidence type="ECO:0000256" key="6">
    <source>
        <dbReference type="ARBA" id="ARBA00022857"/>
    </source>
</evidence>
<organism evidence="12">
    <name type="scientific">Tanacetum cinerariifolium</name>
    <name type="common">Dalmatian daisy</name>
    <name type="synonym">Chrysanthemum cinerariifolium</name>
    <dbReference type="NCBI Taxonomy" id="118510"/>
    <lineage>
        <taxon>Eukaryota</taxon>
        <taxon>Viridiplantae</taxon>
        <taxon>Streptophyta</taxon>
        <taxon>Embryophyta</taxon>
        <taxon>Tracheophyta</taxon>
        <taxon>Spermatophyta</taxon>
        <taxon>Magnoliopsida</taxon>
        <taxon>eudicotyledons</taxon>
        <taxon>Gunneridae</taxon>
        <taxon>Pentapetalae</taxon>
        <taxon>asterids</taxon>
        <taxon>campanulids</taxon>
        <taxon>Asterales</taxon>
        <taxon>Asteraceae</taxon>
        <taxon>Asteroideae</taxon>
        <taxon>Anthemideae</taxon>
        <taxon>Anthemidinae</taxon>
        <taxon>Tanacetum</taxon>
    </lineage>
</organism>
<proteinExistence type="inferred from homology"/>
<keyword evidence="4" id="KW-0285">Flavoprotein</keyword>
<dbReference type="GO" id="GO:0103075">
    <property type="term" value="F:indole-3-pyruvate monooxygenase activity"/>
    <property type="evidence" value="ECO:0007669"/>
    <property type="project" value="UniProtKB-EC"/>
</dbReference>
<dbReference type="EC" id="1.14.13.168" evidence="9"/>
<dbReference type="SUPFAM" id="SSF51905">
    <property type="entry name" value="FAD/NAD(P)-binding domain"/>
    <property type="match status" value="1"/>
</dbReference>
<keyword evidence="5" id="KW-0274">FAD</keyword>
<evidence type="ECO:0000313" key="12">
    <source>
        <dbReference type="EMBL" id="GEU65192.1"/>
    </source>
</evidence>
<dbReference type="PANTHER" id="PTHR43539:SF42">
    <property type="entry name" value="OS01G0273800 PROTEIN"/>
    <property type="match status" value="1"/>
</dbReference>
<evidence type="ECO:0000256" key="10">
    <source>
        <dbReference type="ARBA" id="ARBA00047707"/>
    </source>
</evidence>
<protein>
    <recommendedName>
        <fullName evidence="9">indole-3-pyruvate monooxygenase</fullName>
        <ecNumber evidence="9">1.14.13.168</ecNumber>
    </recommendedName>
</protein>
<dbReference type="InterPro" id="IPR050982">
    <property type="entry name" value="Auxin_biosynth/cation_transpt"/>
</dbReference>
<accession>A0A6L2LXP4</accession>
<evidence type="ECO:0000256" key="4">
    <source>
        <dbReference type="ARBA" id="ARBA00022630"/>
    </source>
</evidence>
<dbReference type="Gene3D" id="3.50.50.60">
    <property type="entry name" value="FAD/NAD(P)-binding domain"/>
    <property type="match status" value="1"/>
</dbReference>
<dbReference type="GO" id="GO:0050660">
    <property type="term" value="F:flavin adenine dinucleotide binding"/>
    <property type="evidence" value="ECO:0007669"/>
    <property type="project" value="TreeGrafter"/>
</dbReference>
<comment type="caution">
    <text evidence="12">The sequence shown here is derived from an EMBL/GenBank/DDBJ whole genome shotgun (WGS) entry which is preliminary data.</text>
</comment>
<keyword evidence="7" id="KW-0560">Oxidoreductase</keyword>
<evidence type="ECO:0000256" key="5">
    <source>
        <dbReference type="ARBA" id="ARBA00022827"/>
    </source>
</evidence>
<evidence type="ECO:0000256" key="9">
    <source>
        <dbReference type="ARBA" id="ARBA00039148"/>
    </source>
</evidence>
<keyword evidence="12" id="KW-0503">Monooxygenase</keyword>
<feature type="compositionally biased region" description="Low complexity" evidence="11">
    <location>
        <begin position="263"/>
        <end position="283"/>
    </location>
</feature>
<evidence type="ECO:0000256" key="3">
    <source>
        <dbReference type="ARBA" id="ARBA00009183"/>
    </source>
</evidence>
<evidence type="ECO:0000256" key="2">
    <source>
        <dbReference type="ARBA" id="ARBA00004814"/>
    </source>
</evidence>
<name>A0A6L2LXP4_TANCI</name>
<gene>
    <name evidence="12" type="ORF">Tci_037170</name>
</gene>
<dbReference type="PANTHER" id="PTHR43539">
    <property type="entry name" value="FLAVIN-BINDING MONOOXYGENASE-LIKE PROTEIN (AFU_ORTHOLOGUE AFUA_4G09220)"/>
    <property type="match status" value="1"/>
</dbReference>
<comment type="similarity">
    <text evidence="3">Belongs to the FMO family.</text>
</comment>
<reference evidence="12" key="1">
    <citation type="journal article" date="2019" name="Sci. Rep.">
        <title>Draft genome of Tanacetum cinerariifolium, the natural source of mosquito coil.</title>
        <authorList>
            <person name="Yamashiro T."/>
            <person name="Shiraishi A."/>
            <person name="Satake H."/>
            <person name="Nakayama K."/>
        </authorList>
    </citation>
    <scope>NUCLEOTIDE SEQUENCE</scope>
</reference>
<dbReference type="Pfam" id="PF13738">
    <property type="entry name" value="Pyr_redox_3"/>
    <property type="match status" value="1"/>
</dbReference>
<comment type="catalytic activity">
    <reaction evidence="10">
        <text>indole-3-pyruvate + NADPH + O2 + H(+) = (indol-3-yl)acetate + CO2 + NADP(+) + H2O</text>
        <dbReference type="Rhea" id="RHEA:34331"/>
        <dbReference type="ChEBI" id="CHEBI:15377"/>
        <dbReference type="ChEBI" id="CHEBI:15378"/>
        <dbReference type="ChEBI" id="CHEBI:15379"/>
        <dbReference type="ChEBI" id="CHEBI:16526"/>
        <dbReference type="ChEBI" id="CHEBI:17640"/>
        <dbReference type="ChEBI" id="CHEBI:30854"/>
        <dbReference type="ChEBI" id="CHEBI:57783"/>
        <dbReference type="ChEBI" id="CHEBI:58349"/>
        <dbReference type="EC" id="1.14.13.168"/>
    </reaction>
</comment>
<dbReference type="EMBL" id="BKCJ010005156">
    <property type="protein sequence ID" value="GEU65192.1"/>
    <property type="molecule type" value="Genomic_DNA"/>
</dbReference>
<evidence type="ECO:0000256" key="7">
    <source>
        <dbReference type="ARBA" id="ARBA00023002"/>
    </source>
</evidence>
<comment type="pathway">
    <text evidence="2">Plant hormone metabolism; auxin biosynthesis.</text>
</comment>
<feature type="region of interest" description="Disordered" evidence="11">
    <location>
        <begin position="253"/>
        <end position="283"/>
    </location>
</feature>
<comment type="cofactor">
    <cofactor evidence="1">
        <name>FAD</name>
        <dbReference type="ChEBI" id="CHEBI:57692"/>
    </cofactor>
</comment>
<dbReference type="GO" id="GO:0009851">
    <property type="term" value="P:auxin biosynthetic process"/>
    <property type="evidence" value="ECO:0007669"/>
    <property type="project" value="UniProtKB-KW"/>
</dbReference>
<evidence type="ECO:0000256" key="8">
    <source>
        <dbReference type="ARBA" id="ARBA00023070"/>
    </source>
</evidence>
<keyword evidence="8" id="KW-0073">Auxin biosynthesis</keyword>
<evidence type="ECO:0000256" key="1">
    <source>
        <dbReference type="ARBA" id="ARBA00001974"/>
    </source>
</evidence>
<sequence length="283" mass="30750">MHNFAYFAKYNKDRKIWKVKAKVIDDKIRCYESSFLVVATGENCDAFIPKVDGLSEFKGEVIHSTEFKSGKAYKNKTVLVVEAGNSGMEIALDLANYGAKTSIIVRSPVLPAMKGIKGKGNEVVFENGKCYQFDTILFATGFKRSTHLWLQDTFADVSANTQECVHGAGVTKAIVGDELQHTVEATCFTTPNLFMGGFQEGGPVGAVHNEGIRSSMCCENDKVTRVAGKSFDNAMKKVLTEVGSSVVVEDTVKDSSHQGIVPSNSNEANEASNQALNQVQSHC</sequence>
<dbReference type="PRINTS" id="PR00469">
    <property type="entry name" value="PNDRDTASEII"/>
</dbReference>
<dbReference type="InterPro" id="IPR036188">
    <property type="entry name" value="FAD/NAD-bd_sf"/>
</dbReference>
<evidence type="ECO:0000256" key="11">
    <source>
        <dbReference type="SAM" id="MobiDB-lite"/>
    </source>
</evidence>
<keyword evidence="6" id="KW-0521">NADP</keyword>